<dbReference type="InterPro" id="IPR036051">
    <property type="entry name" value="KRAB_dom_sf"/>
</dbReference>
<dbReference type="SUPFAM" id="SSF109640">
    <property type="entry name" value="KRAB domain (Kruppel-associated box)"/>
    <property type="match status" value="1"/>
</dbReference>
<evidence type="ECO:0000256" key="1">
    <source>
        <dbReference type="SAM" id="MobiDB-lite"/>
    </source>
</evidence>
<reference evidence="4" key="1">
    <citation type="submission" date="2025-08" db="UniProtKB">
        <authorList>
            <consortium name="RefSeq"/>
        </authorList>
    </citation>
    <scope>IDENTIFICATION</scope>
</reference>
<organism evidence="3 4">
    <name type="scientific">Mus caroli</name>
    <name type="common">Ryukyu mouse</name>
    <name type="synonym">Ricefield mouse</name>
    <dbReference type="NCBI Taxonomy" id="10089"/>
    <lineage>
        <taxon>Eukaryota</taxon>
        <taxon>Metazoa</taxon>
        <taxon>Chordata</taxon>
        <taxon>Craniata</taxon>
        <taxon>Vertebrata</taxon>
        <taxon>Euteleostomi</taxon>
        <taxon>Mammalia</taxon>
        <taxon>Eutheria</taxon>
        <taxon>Euarchontoglires</taxon>
        <taxon>Glires</taxon>
        <taxon>Rodentia</taxon>
        <taxon>Myomorpha</taxon>
        <taxon>Muroidea</taxon>
        <taxon>Muridae</taxon>
        <taxon>Murinae</taxon>
        <taxon>Mus</taxon>
        <taxon>Mus</taxon>
    </lineage>
</organism>
<dbReference type="AlphaFoldDB" id="A0A6P7R0F8"/>
<feature type="region of interest" description="Disordered" evidence="1">
    <location>
        <begin position="90"/>
        <end position="114"/>
    </location>
</feature>
<dbReference type="GO" id="GO:0006355">
    <property type="term" value="P:regulation of DNA-templated transcription"/>
    <property type="evidence" value="ECO:0007669"/>
    <property type="project" value="InterPro"/>
</dbReference>
<feature type="compositionally biased region" description="Basic and acidic residues" evidence="1">
    <location>
        <begin position="11"/>
        <end position="26"/>
    </location>
</feature>
<dbReference type="Proteomes" id="UP000515126">
    <property type="component" value="Chromosome 6"/>
</dbReference>
<dbReference type="GeneID" id="115031285"/>
<sequence length="283" mass="31348">MVAQPVISSPEETRQENKEFQAGVDHKSRTSRLNYISREPLCLREAAAVKGCTSTTLFHLTTTRANYCATASRCRRDYFAASCLLTQASRPGEPKSGVGRGTLGTGSEGGGLHRHQNQAMEFGESGKVPVTFDDVTLYLLQEEWLLLGKPQKDFSTTDKLTAPRGPTAANRELFRGLGQATKPWLGSIQGQRSLLNHHPGKTHVNCMEEIDTQGSTREKGQYLPPQKESCHAHFSTESSTTGKDWTGRNKKLPNPCSIQKSWFTKFPWLIMNEEQAALFCAVC</sequence>
<protein>
    <submittedName>
        <fullName evidence="4">Zinc finger protein 862-like</fullName>
    </submittedName>
</protein>
<feature type="region of interest" description="Disordered" evidence="1">
    <location>
        <begin position="216"/>
        <end position="249"/>
    </location>
</feature>
<gene>
    <name evidence="4" type="primary">LOC115031285</name>
</gene>
<evidence type="ECO:0000313" key="3">
    <source>
        <dbReference type="Proteomes" id="UP000515126"/>
    </source>
</evidence>
<feature type="domain" description="KRAB" evidence="2">
    <location>
        <begin position="129"/>
        <end position="153"/>
    </location>
</feature>
<dbReference type="KEGG" id="mcal:115031285"/>
<keyword evidence="3" id="KW-1185">Reference proteome</keyword>
<evidence type="ECO:0000259" key="2">
    <source>
        <dbReference type="Pfam" id="PF01352"/>
    </source>
</evidence>
<dbReference type="Pfam" id="PF01352">
    <property type="entry name" value="KRAB"/>
    <property type="match status" value="1"/>
</dbReference>
<feature type="region of interest" description="Disordered" evidence="1">
    <location>
        <begin position="1"/>
        <end position="26"/>
    </location>
</feature>
<dbReference type="InterPro" id="IPR001909">
    <property type="entry name" value="KRAB"/>
</dbReference>
<feature type="compositionally biased region" description="Gly residues" evidence="1">
    <location>
        <begin position="98"/>
        <end position="110"/>
    </location>
</feature>
<name>A0A6P7R0F8_MUSCR</name>
<proteinExistence type="predicted"/>
<accession>A0A6P7R0F8</accession>
<evidence type="ECO:0000313" key="4">
    <source>
        <dbReference type="RefSeq" id="XP_029334067.1"/>
    </source>
</evidence>
<dbReference type="RefSeq" id="XP_029334067.1">
    <property type="nucleotide sequence ID" value="XM_029478207.1"/>
</dbReference>